<sequence>MGYSYLAILDLGSNSTRMVVEKIASDGSYEEVTRVKEDTRLSEGMGPQKILQPKAITRVITALSKFQQLYQRYRDIQIIAIATAAVRQATNQKAFLAQVQAAIGVQVKVLSGDDEAYYDYLGATQALNLKNAILLDTGGASVELGLIREGHKEELISVPFGAVNLSEQFNLKDQVKSADLFRCARFIQKQYNDIAWFQSGRNLPIVLLGGANRTLARVDRTSQAMTRIQDFHGYRMTSERVLNWFERVLANNFQERQAIDGLEASRADIIVGGWLPLVMLINLLDSERVTFSESGVREGLITEFIQKTKVRS</sequence>
<comment type="similarity">
    <text evidence="1">Belongs to the GppA/Ppx family.</text>
</comment>
<dbReference type="SUPFAM" id="SSF53067">
    <property type="entry name" value="Actin-like ATPase domain"/>
    <property type="match status" value="2"/>
</dbReference>
<evidence type="ECO:0000259" key="2">
    <source>
        <dbReference type="Pfam" id="PF02541"/>
    </source>
</evidence>
<gene>
    <name evidence="3" type="ORF">KAK10_08305</name>
</gene>
<feature type="domain" description="Ppx/GppA phosphatase N-terminal" evidence="2">
    <location>
        <begin position="26"/>
        <end position="305"/>
    </location>
</feature>
<dbReference type="CDD" id="cd24052">
    <property type="entry name" value="ASKHA_NBD_HpPPX-GppA-like"/>
    <property type="match status" value="1"/>
</dbReference>
<dbReference type="InterPro" id="IPR003695">
    <property type="entry name" value="Ppx_GppA_N"/>
</dbReference>
<evidence type="ECO:0000313" key="4">
    <source>
        <dbReference type="Proteomes" id="UP001057481"/>
    </source>
</evidence>
<dbReference type="RefSeq" id="WP_205142767.1">
    <property type="nucleotide sequence ID" value="NZ_JAFBDN010000001.1"/>
</dbReference>
<dbReference type="Gene3D" id="3.30.420.40">
    <property type="match status" value="1"/>
</dbReference>
<dbReference type="Proteomes" id="UP001057481">
    <property type="component" value="Unassembled WGS sequence"/>
</dbReference>
<dbReference type="Pfam" id="PF02541">
    <property type="entry name" value="Ppx-GppA"/>
    <property type="match status" value="1"/>
</dbReference>
<evidence type="ECO:0000313" key="3">
    <source>
        <dbReference type="EMBL" id="MCM2437909.1"/>
    </source>
</evidence>
<dbReference type="EMBL" id="JAGMVS010000071">
    <property type="protein sequence ID" value="MCM2437909.1"/>
    <property type="molecule type" value="Genomic_DNA"/>
</dbReference>
<protein>
    <submittedName>
        <fullName evidence="3">Exopolyphosphatase</fullName>
    </submittedName>
</protein>
<evidence type="ECO:0000256" key="1">
    <source>
        <dbReference type="ARBA" id="ARBA00007125"/>
    </source>
</evidence>
<accession>A0ABT0VJA1</accession>
<proteinExistence type="inferred from homology"/>
<dbReference type="Gene3D" id="3.30.420.150">
    <property type="entry name" value="Exopolyphosphatase. Domain 2"/>
    <property type="match status" value="1"/>
</dbReference>
<organism evidence="3 4">
    <name type="scientific">Periweissella beninensis</name>
    <dbReference type="NCBI Taxonomy" id="504936"/>
    <lineage>
        <taxon>Bacteria</taxon>
        <taxon>Bacillati</taxon>
        <taxon>Bacillota</taxon>
        <taxon>Bacilli</taxon>
        <taxon>Lactobacillales</taxon>
        <taxon>Lactobacillaceae</taxon>
        <taxon>Periweissella</taxon>
    </lineage>
</organism>
<keyword evidence="4" id="KW-1185">Reference proteome</keyword>
<dbReference type="InterPro" id="IPR043129">
    <property type="entry name" value="ATPase_NBD"/>
</dbReference>
<name>A0ABT0VJA1_9LACO</name>
<reference evidence="3" key="1">
    <citation type="submission" date="2021-04" db="EMBL/GenBank/DDBJ databases">
        <title>Taxonomic assessment of Weissella genus.</title>
        <authorList>
            <person name="Fanelli F."/>
            <person name="Chieffi D."/>
            <person name="Dell'Aquila A."/>
            <person name="Gyu-Sung C."/>
            <person name="Franz C.M.A.P."/>
            <person name="Fusco V."/>
        </authorList>
    </citation>
    <scope>NUCLEOTIDE SEQUENCE</scope>
    <source>
        <strain evidence="3">LMG 25373</strain>
    </source>
</reference>
<comment type="caution">
    <text evidence="3">The sequence shown here is derived from an EMBL/GenBank/DDBJ whole genome shotgun (WGS) entry which is preliminary data.</text>
</comment>
<dbReference type="PANTHER" id="PTHR30005">
    <property type="entry name" value="EXOPOLYPHOSPHATASE"/>
    <property type="match status" value="1"/>
</dbReference>
<dbReference type="PANTHER" id="PTHR30005:SF0">
    <property type="entry name" value="RETROGRADE REGULATION PROTEIN 2"/>
    <property type="match status" value="1"/>
</dbReference>
<dbReference type="InterPro" id="IPR050273">
    <property type="entry name" value="GppA/Ppx_hydrolase"/>
</dbReference>